<dbReference type="GO" id="GO:0003677">
    <property type="term" value="F:DNA binding"/>
    <property type="evidence" value="ECO:0007669"/>
    <property type="project" value="UniProtKB-KW"/>
</dbReference>
<reference evidence="8 9" key="1">
    <citation type="submission" date="2018-03" db="EMBL/GenBank/DDBJ databases">
        <title>Streptomyces dioscori sp. nov., a novel endophytic actinobacterium isolated from bulbil of Dioscorea bulbifera L.</title>
        <authorList>
            <person name="Zhikuan W."/>
        </authorList>
    </citation>
    <scope>NUCLEOTIDE SEQUENCE [LARGE SCALE GENOMIC DNA]</scope>
    <source>
        <strain evidence="8 9">A217</strain>
    </source>
</reference>
<dbReference type="PROSITE" id="PS50110">
    <property type="entry name" value="RESPONSE_REGULATORY"/>
    <property type="match status" value="1"/>
</dbReference>
<protein>
    <submittedName>
        <fullName evidence="8">DNA-binding response regulator</fullName>
    </submittedName>
</protein>
<accession>A0A2P8PTI3</accession>
<keyword evidence="4" id="KW-0804">Transcription</keyword>
<keyword evidence="1 5" id="KW-0597">Phosphoprotein</keyword>
<gene>
    <name evidence="8" type="ORF">C6Y14_43235</name>
</gene>
<dbReference type="PANTHER" id="PTHR43214:SF41">
    <property type="entry name" value="NITRATE_NITRITE RESPONSE REGULATOR PROTEIN NARP"/>
    <property type="match status" value="1"/>
</dbReference>
<keyword evidence="3 8" id="KW-0238">DNA-binding</keyword>
<dbReference type="SUPFAM" id="SSF52172">
    <property type="entry name" value="CheY-like"/>
    <property type="match status" value="1"/>
</dbReference>
<evidence type="ECO:0000256" key="1">
    <source>
        <dbReference type="ARBA" id="ARBA00022553"/>
    </source>
</evidence>
<feature type="modified residue" description="4-aspartylphosphate" evidence="5">
    <location>
        <position position="53"/>
    </location>
</feature>
<comment type="caution">
    <text evidence="8">The sequence shown here is derived from an EMBL/GenBank/DDBJ whole genome shotgun (WGS) entry which is preliminary data.</text>
</comment>
<dbReference type="InterPro" id="IPR001789">
    <property type="entry name" value="Sig_transdc_resp-reg_receiver"/>
</dbReference>
<dbReference type="Proteomes" id="UP000240429">
    <property type="component" value="Unassembled WGS sequence"/>
</dbReference>
<feature type="domain" description="HTH luxR-type" evidence="6">
    <location>
        <begin position="146"/>
        <end position="211"/>
    </location>
</feature>
<proteinExistence type="predicted"/>
<feature type="domain" description="Response regulatory" evidence="7">
    <location>
        <begin position="2"/>
        <end position="120"/>
    </location>
</feature>
<dbReference type="InterPro" id="IPR058245">
    <property type="entry name" value="NreC/VraR/RcsB-like_REC"/>
</dbReference>
<dbReference type="SUPFAM" id="SSF46894">
    <property type="entry name" value="C-terminal effector domain of the bipartite response regulators"/>
    <property type="match status" value="1"/>
</dbReference>
<keyword evidence="9" id="KW-1185">Reference proteome</keyword>
<dbReference type="Pfam" id="PF00072">
    <property type="entry name" value="Response_reg"/>
    <property type="match status" value="1"/>
</dbReference>
<dbReference type="OrthoDB" id="9808843at2"/>
<evidence type="ECO:0000256" key="5">
    <source>
        <dbReference type="PROSITE-ProRule" id="PRU00169"/>
    </source>
</evidence>
<organism evidence="8 9">
    <name type="scientific">Streptomyces dioscori</name>
    <dbReference type="NCBI Taxonomy" id="2109333"/>
    <lineage>
        <taxon>Bacteria</taxon>
        <taxon>Bacillati</taxon>
        <taxon>Actinomycetota</taxon>
        <taxon>Actinomycetes</taxon>
        <taxon>Kitasatosporales</taxon>
        <taxon>Streptomycetaceae</taxon>
        <taxon>Streptomyces</taxon>
        <taxon>Streptomyces aurantiacus group</taxon>
    </lineage>
</organism>
<evidence type="ECO:0000259" key="6">
    <source>
        <dbReference type="PROSITE" id="PS50043"/>
    </source>
</evidence>
<evidence type="ECO:0000313" key="9">
    <source>
        <dbReference type="Proteomes" id="UP000240429"/>
    </source>
</evidence>
<evidence type="ECO:0000313" key="8">
    <source>
        <dbReference type="EMBL" id="PSM37292.1"/>
    </source>
</evidence>
<dbReference type="SMART" id="SM00421">
    <property type="entry name" value="HTH_LUXR"/>
    <property type="match status" value="1"/>
</dbReference>
<dbReference type="PROSITE" id="PS00622">
    <property type="entry name" value="HTH_LUXR_1"/>
    <property type="match status" value="1"/>
</dbReference>
<dbReference type="InterPro" id="IPR039420">
    <property type="entry name" value="WalR-like"/>
</dbReference>
<name>A0A2P8PTI3_9ACTN</name>
<dbReference type="InterPro" id="IPR016032">
    <property type="entry name" value="Sig_transdc_resp-reg_C-effctor"/>
</dbReference>
<dbReference type="Pfam" id="PF00196">
    <property type="entry name" value="GerE"/>
    <property type="match status" value="1"/>
</dbReference>
<evidence type="ECO:0000256" key="3">
    <source>
        <dbReference type="ARBA" id="ARBA00023125"/>
    </source>
</evidence>
<dbReference type="AlphaFoldDB" id="A0A2P8PTI3"/>
<dbReference type="PROSITE" id="PS50043">
    <property type="entry name" value="HTH_LUXR_2"/>
    <property type="match status" value="1"/>
</dbReference>
<dbReference type="CDD" id="cd17535">
    <property type="entry name" value="REC_NarL-like"/>
    <property type="match status" value="1"/>
</dbReference>
<dbReference type="Gene3D" id="3.40.50.2300">
    <property type="match status" value="1"/>
</dbReference>
<evidence type="ECO:0000256" key="4">
    <source>
        <dbReference type="ARBA" id="ARBA00023163"/>
    </source>
</evidence>
<dbReference type="GO" id="GO:0006355">
    <property type="term" value="P:regulation of DNA-templated transcription"/>
    <property type="evidence" value="ECO:0007669"/>
    <property type="project" value="InterPro"/>
</dbReference>
<dbReference type="EMBL" id="PYBJ01000044">
    <property type="protein sequence ID" value="PSM37292.1"/>
    <property type="molecule type" value="Genomic_DNA"/>
</dbReference>
<evidence type="ECO:0000256" key="2">
    <source>
        <dbReference type="ARBA" id="ARBA00023015"/>
    </source>
</evidence>
<dbReference type="PRINTS" id="PR00038">
    <property type="entry name" value="HTHLUXR"/>
</dbReference>
<dbReference type="PANTHER" id="PTHR43214">
    <property type="entry name" value="TWO-COMPONENT RESPONSE REGULATOR"/>
    <property type="match status" value="1"/>
</dbReference>
<dbReference type="InterPro" id="IPR000792">
    <property type="entry name" value="Tscrpt_reg_LuxR_C"/>
</dbReference>
<dbReference type="CDD" id="cd06170">
    <property type="entry name" value="LuxR_C_like"/>
    <property type="match status" value="1"/>
</dbReference>
<evidence type="ECO:0000259" key="7">
    <source>
        <dbReference type="PROSITE" id="PS50110"/>
    </source>
</evidence>
<sequence>MKVVLVDDHPLFRFGLRAALESSSDIAVVGEAADLDSAVAATLATAADVVLMDLELGTPGASGIEATRRLAAEAPTVAVLVLTMSKDDDHLLAAVRAGARGYLVKGAGREEVLHAVRTAAAGGAVFCAGVAPRVTQLLRGTGTARNPEVLPQLTAREREVLDHVARGKANHRIAQQLGLSEKTVRNHVSHILDKMQAASRAELVARARAAGLGEDVDD</sequence>
<dbReference type="SMART" id="SM00448">
    <property type="entry name" value="REC"/>
    <property type="match status" value="1"/>
</dbReference>
<dbReference type="InterPro" id="IPR011006">
    <property type="entry name" value="CheY-like_superfamily"/>
</dbReference>
<keyword evidence="2" id="KW-0805">Transcription regulation</keyword>
<dbReference type="GO" id="GO:0000160">
    <property type="term" value="P:phosphorelay signal transduction system"/>
    <property type="evidence" value="ECO:0007669"/>
    <property type="project" value="InterPro"/>
</dbReference>